<dbReference type="GO" id="GO:0001517">
    <property type="term" value="F:N-acetylglucosamine 6-O-sulfotransferase activity"/>
    <property type="evidence" value="ECO:0007669"/>
    <property type="project" value="TreeGrafter"/>
</dbReference>
<organism evidence="1 2">
    <name type="scientific">Chionoecetes opilio</name>
    <name type="common">Atlantic snow crab</name>
    <name type="synonym">Cancer opilio</name>
    <dbReference type="NCBI Taxonomy" id="41210"/>
    <lineage>
        <taxon>Eukaryota</taxon>
        <taxon>Metazoa</taxon>
        <taxon>Ecdysozoa</taxon>
        <taxon>Arthropoda</taxon>
        <taxon>Crustacea</taxon>
        <taxon>Multicrustacea</taxon>
        <taxon>Malacostraca</taxon>
        <taxon>Eumalacostraca</taxon>
        <taxon>Eucarida</taxon>
        <taxon>Decapoda</taxon>
        <taxon>Pleocyemata</taxon>
        <taxon>Brachyura</taxon>
        <taxon>Eubrachyura</taxon>
        <taxon>Majoidea</taxon>
        <taxon>Majidae</taxon>
        <taxon>Chionoecetes</taxon>
    </lineage>
</organism>
<comment type="caution">
    <text evidence="1">The sequence shown here is derived from an EMBL/GenBank/DDBJ whole genome shotgun (WGS) entry which is preliminary data.</text>
</comment>
<accession>A0A8J4Y893</accession>
<gene>
    <name evidence="1" type="ORF">GWK47_007283</name>
</gene>
<evidence type="ECO:0000313" key="2">
    <source>
        <dbReference type="Proteomes" id="UP000770661"/>
    </source>
</evidence>
<dbReference type="PANTHER" id="PTHR10704">
    <property type="entry name" value="CARBOHYDRATE SULFOTRANSFERASE"/>
    <property type="match status" value="1"/>
</dbReference>
<dbReference type="Proteomes" id="UP000770661">
    <property type="component" value="Unassembled WGS sequence"/>
</dbReference>
<dbReference type="SUPFAM" id="SSF52540">
    <property type="entry name" value="P-loop containing nucleoside triphosphate hydrolases"/>
    <property type="match status" value="1"/>
</dbReference>
<dbReference type="InterPro" id="IPR051135">
    <property type="entry name" value="Gal/GlcNAc/GalNAc_ST"/>
</dbReference>
<dbReference type="PANTHER" id="PTHR10704:SF44">
    <property type="entry name" value="LD35051P-RELATED"/>
    <property type="match status" value="1"/>
</dbReference>
<sequence length="309" mass="35286">MHTIERFVILLYDRTSTCKNIDKARKKLFAKKNNVQLIPPTKVAQEEHVKRAAYQGGHVWGQTLLPTPELPPPSSWGWVKNDEGVYKPHWTKLPEAAHTCYELVSCKYKTSCLKRSLLHGGSNVKIIYLTRDPRGSLVSMNRMGWDSQPARRCAALITDMNAYTSLHASHPQRIIHLSLQQFSLKPFETTQRIYSFIYGSSVLNESIQRFLSEHTNASHAWPNDGNMETHRSSVHNAETWRQSISRRHLRAVEQEQACREAIKRLGHVLFTTLENARNSSINLQLIENARNSSINLQLNTVAVPKTSLL</sequence>
<name>A0A8J4Y893_CHIOP</name>
<proteinExistence type="predicted"/>
<reference evidence="1" key="1">
    <citation type="submission" date="2020-07" db="EMBL/GenBank/DDBJ databases">
        <title>The High-quality genome of the commercially important snow crab, Chionoecetes opilio.</title>
        <authorList>
            <person name="Jeong J.-H."/>
            <person name="Ryu S."/>
        </authorList>
    </citation>
    <scope>NUCLEOTIDE SEQUENCE</scope>
    <source>
        <strain evidence="1">MADBK_172401_WGS</strain>
        <tissue evidence="1">Digestive gland</tissue>
    </source>
</reference>
<dbReference type="GO" id="GO:0006044">
    <property type="term" value="P:N-acetylglucosamine metabolic process"/>
    <property type="evidence" value="ECO:0007669"/>
    <property type="project" value="TreeGrafter"/>
</dbReference>
<dbReference type="GO" id="GO:0006790">
    <property type="term" value="P:sulfur compound metabolic process"/>
    <property type="evidence" value="ECO:0007669"/>
    <property type="project" value="TreeGrafter"/>
</dbReference>
<dbReference type="InterPro" id="IPR027417">
    <property type="entry name" value="P-loop_NTPase"/>
</dbReference>
<keyword evidence="2" id="KW-1185">Reference proteome</keyword>
<dbReference type="OrthoDB" id="5987729at2759"/>
<evidence type="ECO:0008006" key="3">
    <source>
        <dbReference type="Google" id="ProtNLM"/>
    </source>
</evidence>
<evidence type="ECO:0000313" key="1">
    <source>
        <dbReference type="EMBL" id="KAG0719399.1"/>
    </source>
</evidence>
<protein>
    <recommendedName>
        <fullName evidence="3">Sulfotransferase</fullName>
    </recommendedName>
</protein>
<dbReference type="Gene3D" id="3.40.50.300">
    <property type="entry name" value="P-loop containing nucleotide triphosphate hydrolases"/>
    <property type="match status" value="1"/>
</dbReference>
<dbReference type="AlphaFoldDB" id="A0A8J4Y893"/>
<dbReference type="EMBL" id="JACEEZ010014548">
    <property type="protein sequence ID" value="KAG0719399.1"/>
    <property type="molecule type" value="Genomic_DNA"/>
</dbReference>